<protein>
    <recommendedName>
        <fullName evidence="1">Fungal-type protein kinase domain-containing protein</fullName>
    </recommendedName>
</protein>
<keyword evidence="3" id="KW-1185">Reference proteome</keyword>
<organism evidence="2 3">
    <name type="scientific">Hydnomerulius pinastri MD-312</name>
    <dbReference type="NCBI Taxonomy" id="994086"/>
    <lineage>
        <taxon>Eukaryota</taxon>
        <taxon>Fungi</taxon>
        <taxon>Dikarya</taxon>
        <taxon>Basidiomycota</taxon>
        <taxon>Agaricomycotina</taxon>
        <taxon>Agaricomycetes</taxon>
        <taxon>Agaricomycetidae</taxon>
        <taxon>Boletales</taxon>
        <taxon>Boletales incertae sedis</taxon>
        <taxon>Leucogyrophana</taxon>
    </lineage>
</organism>
<dbReference type="AlphaFoldDB" id="A0A0C9V5D1"/>
<dbReference type="EMBL" id="KN839869">
    <property type="protein sequence ID" value="KIJ60714.1"/>
    <property type="molecule type" value="Genomic_DNA"/>
</dbReference>
<gene>
    <name evidence="2" type="ORF">HYDPIDRAFT_31935</name>
</gene>
<dbReference type="Pfam" id="PF17667">
    <property type="entry name" value="Pkinase_fungal"/>
    <property type="match status" value="1"/>
</dbReference>
<evidence type="ECO:0000313" key="3">
    <source>
        <dbReference type="Proteomes" id="UP000053820"/>
    </source>
</evidence>
<reference evidence="2 3" key="1">
    <citation type="submission" date="2014-04" db="EMBL/GenBank/DDBJ databases">
        <title>Evolutionary Origins and Diversification of the Mycorrhizal Mutualists.</title>
        <authorList>
            <consortium name="DOE Joint Genome Institute"/>
            <consortium name="Mycorrhizal Genomics Consortium"/>
            <person name="Kohler A."/>
            <person name="Kuo A."/>
            <person name="Nagy L.G."/>
            <person name="Floudas D."/>
            <person name="Copeland A."/>
            <person name="Barry K.W."/>
            <person name="Cichocki N."/>
            <person name="Veneault-Fourrey C."/>
            <person name="LaButti K."/>
            <person name="Lindquist E.A."/>
            <person name="Lipzen A."/>
            <person name="Lundell T."/>
            <person name="Morin E."/>
            <person name="Murat C."/>
            <person name="Riley R."/>
            <person name="Ohm R."/>
            <person name="Sun H."/>
            <person name="Tunlid A."/>
            <person name="Henrissat B."/>
            <person name="Grigoriev I.V."/>
            <person name="Hibbett D.S."/>
            <person name="Martin F."/>
        </authorList>
    </citation>
    <scope>NUCLEOTIDE SEQUENCE [LARGE SCALE GENOMIC DNA]</scope>
    <source>
        <strain evidence="2 3">MD-312</strain>
    </source>
</reference>
<accession>A0A0C9V5D1</accession>
<evidence type="ECO:0000259" key="1">
    <source>
        <dbReference type="Pfam" id="PF17667"/>
    </source>
</evidence>
<dbReference type="Proteomes" id="UP000053820">
    <property type="component" value="Unassembled WGS sequence"/>
</dbReference>
<dbReference type="SUPFAM" id="SSF56112">
    <property type="entry name" value="Protein kinase-like (PK-like)"/>
    <property type="match status" value="1"/>
</dbReference>
<proteinExistence type="predicted"/>
<feature type="domain" description="Fungal-type protein kinase" evidence="1">
    <location>
        <begin position="85"/>
        <end position="386"/>
    </location>
</feature>
<evidence type="ECO:0000313" key="2">
    <source>
        <dbReference type="EMBL" id="KIJ60714.1"/>
    </source>
</evidence>
<dbReference type="HOGENOM" id="CLU_595252_0_0_1"/>
<dbReference type="InterPro" id="IPR011009">
    <property type="entry name" value="Kinase-like_dom_sf"/>
</dbReference>
<dbReference type="InterPro" id="IPR040976">
    <property type="entry name" value="Pkinase_fungal"/>
</dbReference>
<name>A0A0C9V5D1_9AGAM</name>
<dbReference type="OrthoDB" id="2682511at2759"/>
<sequence>MKEMPSEPDQPRWRRKPDLILLECSQGEVFSDKVTWMSPKAIGEFTVSLLSTNTTLLKTLNTKVYLLLVSQPWRCYVLGLSFAKDEEVLQLLHRFAHGKKALLRYDPTIHIHLLPDSGPRVSPVFIGTVMACHTSTIFNIVSILWSSHGFIGHGTVCYHVHPSDKGKGTGGDAMDENNFVLKDSWVAEELADHEVTILCHIAGLKGIPKLINNWTVQYNGQDDNTLRYRPASFNKEANPRFIPHVHKRLLIYPVGSPIMTFRSQKELLLGLMDGLSVHEQLYNLKHVLHHNISPNNLIYQRAVPVDGAHRNLFVIDFDYAVLIDDGSYHAPKGTGTLPFVSLHTMQQVTANQEKIIQKTLLEEDAIVNFELADDLESFFYVFMWICVLHVGPNGAARNVPLDNISFVANAWGKGAMGPNGLSGAQDVKISFVYSPNSIIDDQFTPYFDNLKPLAK</sequence>
<dbReference type="PANTHER" id="PTHR38248">
    <property type="entry name" value="FUNK1 6"/>
    <property type="match status" value="1"/>
</dbReference>
<dbReference type="PANTHER" id="PTHR38248:SF2">
    <property type="entry name" value="FUNK1 11"/>
    <property type="match status" value="1"/>
</dbReference>